<reference evidence="3 4" key="1">
    <citation type="journal article" date="2023" name="G3 (Bethesda)">
        <title>A chromosome-level genome assembly of Zasmidium syzygii isolated from banana leaves.</title>
        <authorList>
            <person name="van Westerhoven A.C."/>
            <person name="Mehrabi R."/>
            <person name="Talebi R."/>
            <person name="Steentjes M.B.F."/>
            <person name="Corcolon B."/>
            <person name="Chong P.A."/>
            <person name="Kema G.H.J."/>
            <person name="Seidl M.F."/>
        </authorList>
    </citation>
    <scope>NUCLEOTIDE SEQUENCE [LARGE SCALE GENOMIC DNA]</scope>
    <source>
        <strain evidence="3 4">P124</strain>
    </source>
</reference>
<dbReference type="InterPro" id="IPR011598">
    <property type="entry name" value="bHLH_dom"/>
</dbReference>
<accession>A0ABR0EPM8</accession>
<feature type="compositionally biased region" description="Basic residues" evidence="1">
    <location>
        <begin position="175"/>
        <end position="185"/>
    </location>
</feature>
<dbReference type="Proteomes" id="UP001305779">
    <property type="component" value="Unassembled WGS sequence"/>
</dbReference>
<dbReference type="InterPro" id="IPR052099">
    <property type="entry name" value="Regulatory_TF_Diverse"/>
</dbReference>
<dbReference type="PANTHER" id="PTHR47336:SF2">
    <property type="entry name" value="TRANSCRIPTION FACTOR HMS1-RELATED"/>
    <property type="match status" value="1"/>
</dbReference>
<dbReference type="SUPFAM" id="SSF47459">
    <property type="entry name" value="HLH, helix-loop-helix DNA-binding domain"/>
    <property type="match status" value="1"/>
</dbReference>
<feature type="compositionally biased region" description="Polar residues" evidence="1">
    <location>
        <begin position="58"/>
        <end position="72"/>
    </location>
</feature>
<dbReference type="SMART" id="SM00353">
    <property type="entry name" value="HLH"/>
    <property type="match status" value="1"/>
</dbReference>
<sequence>MATLQGHELDWGSLVAQDFIGLSQDQHGQDTWQDPWRYNTPALPSDELGCLDRERKSSTSSVDNESQRSFELNSPGMDWEDLFHQAWGDYENGLVSLDNDKDLGMDLEHWGRLGRPELFDPTIITEKSTSASDSHHHHQPYTNLDVAMEVTLGSQSTEHASSSATPEHTEPAVQKPKRTCKRKPREKPPQPPQVIEKRYRNNLNEKIAELKTIVPTLRARVEGIPSGEEFLLAGLQPARTLKKSVVLDKTIEYIRHLEDCNEALASQIVMP</sequence>
<proteinExistence type="predicted"/>
<organism evidence="3 4">
    <name type="scientific">Zasmidium cellare</name>
    <name type="common">Wine cellar mold</name>
    <name type="synonym">Racodium cellare</name>
    <dbReference type="NCBI Taxonomy" id="395010"/>
    <lineage>
        <taxon>Eukaryota</taxon>
        <taxon>Fungi</taxon>
        <taxon>Dikarya</taxon>
        <taxon>Ascomycota</taxon>
        <taxon>Pezizomycotina</taxon>
        <taxon>Dothideomycetes</taxon>
        <taxon>Dothideomycetidae</taxon>
        <taxon>Mycosphaerellales</taxon>
        <taxon>Mycosphaerellaceae</taxon>
        <taxon>Zasmidium</taxon>
    </lineage>
</organism>
<evidence type="ECO:0000313" key="3">
    <source>
        <dbReference type="EMBL" id="KAK4503567.1"/>
    </source>
</evidence>
<comment type="caution">
    <text evidence="3">The sequence shown here is derived from an EMBL/GenBank/DDBJ whole genome shotgun (WGS) entry which is preliminary data.</text>
</comment>
<feature type="region of interest" description="Disordered" evidence="1">
    <location>
        <begin position="154"/>
        <end position="193"/>
    </location>
</feature>
<dbReference type="Pfam" id="PF00010">
    <property type="entry name" value="HLH"/>
    <property type="match status" value="1"/>
</dbReference>
<dbReference type="EMBL" id="JAXOVC010000003">
    <property type="protein sequence ID" value="KAK4503567.1"/>
    <property type="molecule type" value="Genomic_DNA"/>
</dbReference>
<evidence type="ECO:0000313" key="4">
    <source>
        <dbReference type="Proteomes" id="UP001305779"/>
    </source>
</evidence>
<keyword evidence="4" id="KW-1185">Reference proteome</keyword>
<name>A0ABR0EPM8_ZASCE</name>
<dbReference type="PROSITE" id="PS50888">
    <property type="entry name" value="BHLH"/>
    <property type="match status" value="1"/>
</dbReference>
<feature type="domain" description="BHLH" evidence="2">
    <location>
        <begin position="187"/>
        <end position="257"/>
    </location>
</feature>
<evidence type="ECO:0000259" key="2">
    <source>
        <dbReference type="PROSITE" id="PS50888"/>
    </source>
</evidence>
<feature type="compositionally biased region" description="Polar residues" evidence="1">
    <location>
        <begin position="154"/>
        <end position="166"/>
    </location>
</feature>
<dbReference type="PANTHER" id="PTHR47336">
    <property type="entry name" value="TRANSCRIPTION FACTOR HMS1-RELATED"/>
    <property type="match status" value="1"/>
</dbReference>
<evidence type="ECO:0000256" key="1">
    <source>
        <dbReference type="SAM" id="MobiDB-lite"/>
    </source>
</evidence>
<dbReference type="Gene3D" id="4.10.280.10">
    <property type="entry name" value="Helix-loop-helix DNA-binding domain"/>
    <property type="match status" value="1"/>
</dbReference>
<feature type="region of interest" description="Disordered" evidence="1">
    <location>
        <begin position="37"/>
        <end position="73"/>
    </location>
</feature>
<protein>
    <recommendedName>
        <fullName evidence="2">BHLH domain-containing protein</fullName>
    </recommendedName>
</protein>
<gene>
    <name evidence="3" type="ORF">PRZ48_004482</name>
</gene>
<dbReference type="InterPro" id="IPR036638">
    <property type="entry name" value="HLH_DNA-bd_sf"/>
</dbReference>